<dbReference type="Pfam" id="PF02810">
    <property type="entry name" value="SEC-C"/>
    <property type="match status" value="1"/>
</dbReference>
<dbReference type="EMBL" id="UOEX01000392">
    <property type="protein sequence ID" value="VAW41676.1"/>
    <property type="molecule type" value="Genomic_DNA"/>
</dbReference>
<protein>
    <submittedName>
        <fullName evidence="1">Uncharacterized protein</fullName>
    </submittedName>
</protein>
<gene>
    <name evidence="1" type="ORF">MNBD_DELTA03-19</name>
</gene>
<sequence>MAKIGRNDPCPCGSGLKYKRCCLGKKQDGAIPTPDKKITVSGEAEIIRQAAVNHQDTLKIIGVFIFFSTAAGDAWILELTEQDAAMVARNGKAIDVEISEQAETISINWSHRFKIKHKKFTTVAYKDKSTETFKNYPAATISATLKKIQRRFSSELLESIHVKDEDTQETTSPA</sequence>
<reference evidence="1" key="1">
    <citation type="submission" date="2018-06" db="EMBL/GenBank/DDBJ databases">
        <authorList>
            <person name="Zhirakovskaya E."/>
        </authorList>
    </citation>
    <scope>NUCLEOTIDE SEQUENCE</scope>
</reference>
<proteinExistence type="predicted"/>
<dbReference type="InterPro" id="IPR004027">
    <property type="entry name" value="SEC_C_motif"/>
</dbReference>
<accession>A0A3B0WAW2</accession>
<organism evidence="1">
    <name type="scientific">hydrothermal vent metagenome</name>
    <dbReference type="NCBI Taxonomy" id="652676"/>
    <lineage>
        <taxon>unclassified sequences</taxon>
        <taxon>metagenomes</taxon>
        <taxon>ecological metagenomes</taxon>
    </lineage>
</organism>
<dbReference type="AlphaFoldDB" id="A0A3B0WAW2"/>
<name>A0A3B0WAW2_9ZZZZ</name>
<evidence type="ECO:0000313" key="1">
    <source>
        <dbReference type="EMBL" id="VAW41676.1"/>
    </source>
</evidence>
<dbReference type="SUPFAM" id="SSF103642">
    <property type="entry name" value="Sec-C motif"/>
    <property type="match status" value="1"/>
</dbReference>
<dbReference type="Gene3D" id="3.10.450.50">
    <property type="match status" value="1"/>
</dbReference>